<dbReference type="InterPro" id="IPR036397">
    <property type="entry name" value="RNaseH_sf"/>
</dbReference>
<name>A0A094WMW6_ALKAL</name>
<dbReference type="OrthoDB" id="9803913at2"/>
<dbReference type="PANTHER" id="PTHR11472">
    <property type="entry name" value="DNA REPAIR DEAD HELICASE RAD3/XP-D SUBFAMILY MEMBER"/>
    <property type="match status" value="1"/>
</dbReference>
<accession>A0A094WMW6</accession>
<dbReference type="GO" id="GO:0008408">
    <property type="term" value="F:3'-5' exonuclease activity"/>
    <property type="evidence" value="ECO:0007669"/>
    <property type="project" value="UniProtKB-UniRule"/>
</dbReference>
<evidence type="ECO:0000259" key="8">
    <source>
        <dbReference type="PROSITE" id="PS51193"/>
    </source>
</evidence>
<evidence type="ECO:0000256" key="2">
    <source>
        <dbReference type="ARBA" id="ARBA00022741"/>
    </source>
</evidence>
<dbReference type="HAMAP" id="MF_02206">
    <property type="entry name" value="DinG_exonucl"/>
    <property type="match status" value="1"/>
</dbReference>
<dbReference type="eggNOG" id="COG1199">
    <property type="taxonomic scope" value="Bacteria"/>
</dbReference>
<dbReference type="GO" id="GO:0016818">
    <property type="term" value="F:hydrolase activity, acting on acid anhydrides, in phosphorus-containing anhydrides"/>
    <property type="evidence" value="ECO:0007669"/>
    <property type="project" value="InterPro"/>
</dbReference>
<protein>
    <recommendedName>
        <fullName evidence="6 7">3'-5' exonuclease DinG</fullName>
        <ecNumber evidence="6 7">3.1.-.-</ecNumber>
    </recommendedName>
</protein>
<evidence type="ECO:0000256" key="4">
    <source>
        <dbReference type="ARBA" id="ARBA00022839"/>
    </source>
</evidence>
<feature type="short sequence motif" description="DEAH box" evidence="6">
    <location>
        <begin position="463"/>
        <end position="466"/>
    </location>
</feature>
<dbReference type="GO" id="GO:0005524">
    <property type="term" value="F:ATP binding"/>
    <property type="evidence" value="ECO:0007669"/>
    <property type="project" value="UniProtKB-UniRule"/>
</dbReference>
<feature type="domain" description="Helicase ATP-binding" evidence="8">
    <location>
        <begin position="248"/>
        <end position="514"/>
    </location>
</feature>
<dbReference type="PANTHER" id="PTHR11472:SF34">
    <property type="entry name" value="REGULATOR OF TELOMERE ELONGATION HELICASE 1"/>
    <property type="match status" value="1"/>
</dbReference>
<dbReference type="RefSeq" id="WP_003322402.1">
    <property type="nucleotide sequence ID" value="NZ_ALPT02000001.1"/>
</dbReference>
<evidence type="ECO:0000313" key="12">
    <source>
        <dbReference type="Proteomes" id="UP000297014"/>
    </source>
</evidence>
<dbReference type="InterPro" id="IPR014001">
    <property type="entry name" value="Helicase_ATP-bd"/>
</dbReference>
<dbReference type="PROSITE" id="PS51193">
    <property type="entry name" value="HELICASE_ATP_BIND_2"/>
    <property type="match status" value="1"/>
</dbReference>
<evidence type="ECO:0000256" key="5">
    <source>
        <dbReference type="ARBA" id="ARBA00022840"/>
    </source>
</evidence>
<dbReference type="Proteomes" id="UP000297014">
    <property type="component" value="Unassembled WGS sequence"/>
</dbReference>
<dbReference type="EMBL" id="JALP01000163">
    <property type="protein sequence ID" value="THG90312.1"/>
    <property type="molecule type" value="Genomic_DNA"/>
</dbReference>
<dbReference type="SMART" id="SM00491">
    <property type="entry name" value="HELICc2"/>
    <property type="match status" value="1"/>
</dbReference>
<dbReference type="InterPro" id="IPR045028">
    <property type="entry name" value="DinG/Rad3-like"/>
</dbReference>
<dbReference type="InterPro" id="IPR027417">
    <property type="entry name" value="P-loop_NTPase"/>
</dbReference>
<evidence type="ECO:0000256" key="6">
    <source>
        <dbReference type="HAMAP-Rule" id="MF_02206"/>
    </source>
</evidence>
<dbReference type="NCBIfam" id="TIGR01407">
    <property type="entry name" value="dinG_rel"/>
    <property type="match status" value="1"/>
</dbReference>
<dbReference type="InterPro" id="IPR006935">
    <property type="entry name" value="Helicase/UvrB_N"/>
</dbReference>
<dbReference type="GO" id="GO:0006260">
    <property type="term" value="P:DNA replication"/>
    <property type="evidence" value="ECO:0007669"/>
    <property type="project" value="InterPro"/>
</dbReference>
<dbReference type="InterPro" id="IPR006555">
    <property type="entry name" value="ATP-dep_Helicase_C"/>
</dbReference>
<dbReference type="Pfam" id="PF00929">
    <property type="entry name" value="RNase_T"/>
    <property type="match status" value="1"/>
</dbReference>
<dbReference type="EMBL" id="ALPT02000001">
    <property type="protein sequence ID" value="KGA99109.1"/>
    <property type="molecule type" value="Genomic_DNA"/>
</dbReference>
<comment type="function">
    <text evidence="6 7">3'-5' exonuclease.</text>
</comment>
<dbReference type="Proteomes" id="UP000002754">
    <property type="component" value="Unassembled WGS sequence"/>
</dbReference>
<dbReference type="GO" id="GO:0003678">
    <property type="term" value="F:DNA helicase activity"/>
    <property type="evidence" value="ECO:0007669"/>
    <property type="project" value="TreeGrafter"/>
</dbReference>
<dbReference type="InterPro" id="IPR006054">
    <property type="entry name" value="DnaQ"/>
</dbReference>
<keyword evidence="11" id="KW-1185">Reference proteome</keyword>
<keyword evidence="5 6" id="KW-0067">ATP-binding</keyword>
<reference evidence="10 12" key="2">
    <citation type="submission" date="2014-01" db="EMBL/GenBank/DDBJ databases">
        <title>Draft genome sequencing of Bacillus alcalophilus CGMCC 1.3604.</title>
        <authorList>
            <person name="Yang J."/>
            <person name="Diao L."/>
            <person name="Yang S."/>
        </authorList>
    </citation>
    <scope>NUCLEOTIDE SEQUENCE [LARGE SCALE GENOMIC DNA]</scope>
    <source>
        <strain evidence="10 12">CGMCC 1.3604</strain>
    </source>
</reference>
<dbReference type="GO" id="GO:0003887">
    <property type="term" value="F:DNA-directed DNA polymerase activity"/>
    <property type="evidence" value="ECO:0007669"/>
    <property type="project" value="InterPro"/>
</dbReference>
<dbReference type="Gene3D" id="3.40.50.300">
    <property type="entry name" value="P-loop containing nucleotide triphosphate hydrolases"/>
    <property type="match status" value="2"/>
</dbReference>
<dbReference type="AlphaFoldDB" id="A0A094WMW6"/>
<comment type="caution">
    <text evidence="9">The sequence shown here is derived from an EMBL/GenBank/DDBJ whole genome shotgun (WGS) entry which is preliminary data.</text>
</comment>
<dbReference type="SMART" id="SM00479">
    <property type="entry name" value="EXOIII"/>
    <property type="match status" value="1"/>
</dbReference>
<dbReference type="SUPFAM" id="SSF53098">
    <property type="entry name" value="Ribonuclease H-like"/>
    <property type="match status" value="1"/>
</dbReference>
<keyword evidence="3 6" id="KW-0378">Hydrolase</keyword>
<dbReference type="STRING" id="1218173.BALCAV_0200190"/>
<evidence type="ECO:0000256" key="1">
    <source>
        <dbReference type="ARBA" id="ARBA00022722"/>
    </source>
</evidence>
<dbReference type="NCBIfam" id="TIGR00573">
    <property type="entry name" value="dnaq"/>
    <property type="match status" value="1"/>
</dbReference>
<proteinExistence type="inferred from homology"/>
<evidence type="ECO:0000256" key="7">
    <source>
        <dbReference type="RuleBase" id="RU364106"/>
    </source>
</evidence>
<dbReference type="SUPFAM" id="SSF52540">
    <property type="entry name" value="P-loop containing nucleoside triphosphate hydrolases"/>
    <property type="match status" value="1"/>
</dbReference>
<gene>
    <name evidence="6 7" type="primary">dinG</name>
    <name evidence="10" type="ORF">AJ85_11570</name>
    <name evidence="9" type="ORF">BALCAV_0200190</name>
</gene>
<dbReference type="InterPro" id="IPR006310">
    <property type="entry name" value="DinG"/>
</dbReference>
<dbReference type="SMART" id="SM00487">
    <property type="entry name" value="DEXDc"/>
    <property type="match status" value="1"/>
</dbReference>
<dbReference type="InterPro" id="IPR014013">
    <property type="entry name" value="Helic_SF1/SF2_ATP-bd_DinG/Rad3"/>
</dbReference>
<organism evidence="9 11">
    <name type="scientific">Alkalihalobacillus alcalophilus ATCC 27647 = CGMCC 1.3604</name>
    <dbReference type="NCBI Taxonomy" id="1218173"/>
    <lineage>
        <taxon>Bacteria</taxon>
        <taxon>Bacillati</taxon>
        <taxon>Bacillota</taxon>
        <taxon>Bacilli</taxon>
        <taxon>Bacillales</taxon>
        <taxon>Bacillaceae</taxon>
        <taxon>Alkalihalobacillus</taxon>
    </lineage>
</organism>
<dbReference type="Gene3D" id="3.30.420.10">
    <property type="entry name" value="Ribonuclease H-like superfamily/Ribonuclease H"/>
    <property type="match status" value="1"/>
</dbReference>
<dbReference type="Pfam" id="PF04851">
    <property type="entry name" value="ResIII"/>
    <property type="match status" value="1"/>
</dbReference>
<evidence type="ECO:0000313" key="11">
    <source>
        <dbReference type="Proteomes" id="UP000002754"/>
    </source>
</evidence>
<evidence type="ECO:0000256" key="3">
    <source>
        <dbReference type="ARBA" id="ARBA00022801"/>
    </source>
</evidence>
<dbReference type="EC" id="3.1.-.-" evidence="6 7"/>
<keyword evidence="4 6" id="KW-0269">Exonuclease</keyword>
<feature type="binding site" evidence="6">
    <location>
        <begin position="283"/>
        <end position="290"/>
    </location>
    <ligand>
        <name>ATP</name>
        <dbReference type="ChEBI" id="CHEBI:30616"/>
    </ligand>
</feature>
<dbReference type="eggNOG" id="COG0847">
    <property type="taxonomic scope" value="Bacteria"/>
</dbReference>
<dbReference type="InterPro" id="IPR012337">
    <property type="entry name" value="RNaseH-like_sf"/>
</dbReference>
<evidence type="ECO:0000313" key="10">
    <source>
        <dbReference type="EMBL" id="THG90312.1"/>
    </source>
</evidence>
<evidence type="ECO:0000313" key="9">
    <source>
        <dbReference type="EMBL" id="KGA99109.1"/>
    </source>
</evidence>
<dbReference type="FunFam" id="3.30.420.10:FF:000045">
    <property type="entry name" value="3'-5' exonuclease DinG"/>
    <property type="match status" value="1"/>
</dbReference>
<reference evidence="9 11" key="1">
    <citation type="journal article" date="2014" name="Genome Announc.">
        <title>Draft Genome Sequence of Bacillus alcalophilus AV1934, a Classic Alkaliphile Isolated from Human Feces in 1934.</title>
        <authorList>
            <person name="Attie O."/>
            <person name="Jayaprakash A."/>
            <person name="Shah H."/>
            <person name="Paulsen I.T."/>
            <person name="Morino M."/>
            <person name="Takahashi Y."/>
            <person name="Narumi I."/>
            <person name="Sachidanandam R."/>
            <person name="Satoh K."/>
            <person name="Ito M."/>
            <person name="Krulwich T.A."/>
        </authorList>
    </citation>
    <scope>NUCLEOTIDE SEQUENCE [LARGE SCALE GENOMIC DNA]</scope>
    <source>
        <strain evidence="9 11">AV1934</strain>
    </source>
</reference>
<dbReference type="CDD" id="cd06127">
    <property type="entry name" value="DEDDh"/>
    <property type="match status" value="1"/>
</dbReference>
<dbReference type="GO" id="GO:0003677">
    <property type="term" value="F:DNA binding"/>
    <property type="evidence" value="ECO:0007669"/>
    <property type="project" value="InterPro"/>
</dbReference>
<dbReference type="NCBIfam" id="NF005981">
    <property type="entry name" value="PRK08074.1"/>
    <property type="match status" value="1"/>
</dbReference>
<sequence length="938" mass="107708">MERYVVIDLETTGHSAKLGEKIIQIGAVVIEAGQIVERFASYVNPKKEIPPFITELTGITDEHVTEAPLFSELIPFLLPMLENADFVAHNVLFDYSFLKHELEAHGYELNTNHQYDTVELARILLPSEESYKLGHLAEQLGFEHERPHQADSDAEVTGELFLLLLEKLNALPTSTLEHLQRITKTFRSDIDHHIENLLRQDRKAQDNLFDHFRSLSLRRMEKESSENSEQPPPLQTVLQQLKDDQMKDTKQAFERYEKRAGQLQMMEAISNAFESNEHILIEAGTGTGKSIAYLFPAAFYSVANQVPIVVSTQTIPLQEQLLTKDIPILKKLLPFQLNVALLKGRNHYLCLRKFEQSLTYVEDDTYDVQLTKAQILVWITETTTGDIEELSLPTGGRTFWHDVKSDANTELGSFNPWLSRCYYARARRRAQKANIIITNHALLFTDLATEQPLLPAYKHAIIDEAHHFEEAASNHLGQSTDYLSFTYVFARLTSGADNGLLNKLKDMLERYHLFEANPYFKMEKKLKAMNEEVDELFRMLFRYVEKHYRVSTSDVGRVRYRYQSFKESGPIWDAILESCMRLHVLCKDMFTPLMNFCSLLNDLEELAYLERALLADIHAMAKQLYENEQVLYELLLEADLNYVYWIEIEAKGAKNAAFLYKKPIDVAETLADRFFTEKKSVVLTSATLTVNQSFDYQVERLGLEDFGVKRLLIPTSFDYEKQARLLLPTDMPSIKEVSETEYAMEVAIKIERISQETKGKILVLFTSFEMLRAVYEYMKDLRTDETTTTIIAQGITSGSRIKLIKLFKQSESGLLFGTSSFWEGIDMPGAELEHLVIVRLPFSPPGEPHIEAQFEKAKEAGLNPFMAVSLPQAIIRFKQGFGRLIRTKEDKGCIYILDRRISTTRYGSAFVKSLPPIPISKGKLERLLEEVQEFQKNK</sequence>
<keyword evidence="2 6" id="KW-0547">Nucleotide-binding</keyword>
<dbReference type="Pfam" id="PF13307">
    <property type="entry name" value="Helicase_C_2"/>
    <property type="match status" value="1"/>
</dbReference>
<keyword evidence="1 6" id="KW-0540">Nuclease</keyword>
<dbReference type="InterPro" id="IPR013520">
    <property type="entry name" value="Ribonucl_H"/>
</dbReference>
<comment type="similarity">
    <text evidence="6 7">Belongs to the helicase family. DinG subfamily. Type 2 sub-subfamily.</text>
</comment>